<reference evidence="2" key="1">
    <citation type="journal article" date="2017" name="bioRxiv">
        <title>Conservation of a gene cluster reveals novel cercosporin biosynthetic mechanisms and extends production to the genus Colletotrichum.</title>
        <authorList>
            <person name="de Jonge R."/>
            <person name="Ebert M.K."/>
            <person name="Huitt-Roehl C.R."/>
            <person name="Pal P."/>
            <person name="Suttle J.C."/>
            <person name="Spanner R.E."/>
            <person name="Neubauer J.D."/>
            <person name="Jurick W.M.II."/>
            <person name="Stott K.A."/>
            <person name="Secor G.A."/>
            <person name="Thomma B.P.H.J."/>
            <person name="Van de Peer Y."/>
            <person name="Townsend C.A."/>
            <person name="Bolton M.D."/>
        </authorList>
    </citation>
    <scope>NUCLEOTIDE SEQUENCE [LARGE SCALE GENOMIC DNA]</scope>
    <source>
        <strain evidence="2">CBS538.71</strain>
    </source>
</reference>
<name>A0A2S6BXZ7_9PEZI</name>
<evidence type="ECO:0000313" key="2">
    <source>
        <dbReference type="Proteomes" id="UP000237631"/>
    </source>
</evidence>
<comment type="caution">
    <text evidence="1">The sequence shown here is derived from an EMBL/GenBank/DDBJ whole genome shotgun (WGS) entry which is preliminary data.</text>
</comment>
<keyword evidence="2" id="KW-1185">Reference proteome</keyword>
<accession>A0A2S6BXZ7</accession>
<proteinExistence type="predicted"/>
<evidence type="ECO:0000313" key="1">
    <source>
        <dbReference type="EMBL" id="PPJ52353.1"/>
    </source>
</evidence>
<gene>
    <name evidence="1" type="ORF">CBER1_09851</name>
</gene>
<organism evidence="1 2">
    <name type="scientific">Cercospora berteroae</name>
    <dbReference type="NCBI Taxonomy" id="357750"/>
    <lineage>
        <taxon>Eukaryota</taxon>
        <taxon>Fungi</taxon>
        <taxon>Dikarya</taxon>
        <taxon>Ascomycota</taxon>
        <taxon>Pezizomycotina</taxon>
        <taxon>Dothideomycetes</taxon>
        <taxon>Dothideomycetidae</taxon>
        <taxon>Mycosphaerellales</taxon>
        <taxon>Mycosphaerellaceae</taxon>
        <taxon>Cercospora</taxon>
    </lineage>
</organism>
<sequence length="147" mass="17705">MRRFSRRNVRGRGWGKKGYRQDGELFFQLKRSYAAYSRQQTVNEYNSITDLLRQMEQTVRGEDPGWLPEDLHYEFHFRRQPIEPSDDMVRTILDGGETVYAKVFDADGYEYDWDGRSRWYGKPKNNPTPRMLVRDDDGHLYWIQARQ</sequence>
<dbReference type="OrthoDB" id="2841597at2759"/>
<protein>
    <submittedName>
        <fullName evidence="1">Uncharacterized protein</fullName>
    </submittedName>
</protein>
<dbReference type="Proteomes" id="UP000237631">
    <property type="component" value="Unassembled WGS sequence"/>
</dbReference>
<dbReference type="EMBL" id="PNEN01001704">
    <property type="protein sequence ID" value="PPJ52353.1"/>
    <property type="molecule type" value="Genomic_DNA"/>
</dbReference>
<dbReference type="AlphaFoldDB" id="A0A2S6BXZ7"/>